<gene>
    <name evidence="3" type="ORF">ACFSYH_01545</name>
</gene>
<dbReference type="InterPro" id="IPR025445">
    <property type="entry name" value="DUF4191"/>
</dbReference>
<evidence type="ECO:0000313" key="4">
    <source>
        <dbReference type="Proteomes" id="UP001597391"/>
    </source>
</evidence>
<keyword evidence="2" id="KW-0472">Membrane</keyword>
<name>A0ABW5XBI8_9MICO</name>
<protein>
    <submittedName>
        <fullName evidence="3">DUF4191 domain-containing protein</fullName>
    </submittedName>
</protein>
<reference evidence="4" key="1">
    <citation type="journal article" date="2019" name="Int. J. Syst. Evol. Microbiol.">
        <title>The Global Catalogue of Microorganisms (GCM) 10K type strain sequencing project: providing services to taxonomists for standard genome sequencing and annotation.</title>
        <authorList>
            <consortium name="The Broad Institute Genomics Platform"/>
            <consortium name="The Broad Institute Genome Sequencing Center for Infectious Disease"/>
            <person name="Wu L."/>
            <person name="Ma J."/>
        </authorList>
    </citation>
    <scope>NUCLEOTIDE SEQUENCE [LARGE SCALE GENOMIC DNA]</scope>
    <source>
        <strain evidence="4">KCTC 33576</strain>
    </source>
</reference>
<organism evidence="3 4">
    <name type="scientific">Populibacterium corticicola</name>
    <dbReference type="NCBI Taxonomy" id="1812826"/>
    <lineage>
        <taxon>Bacteria</taxon>
        <taxon>Bacillati</taxon>
        <taxon>Actinomycetota</taxon>
        <taxon>Actinomycetes</taxon>
        <taxon>Micrococcales</taxon>
        <taxon>Jonesiaceae</taxon>
        <taxon>Populibacterium</taxon>
    </lineage>
</organism>
<dbReference type="Pfam" id="PF13829">
    <property type="entry name" value="DUF4191"/>
    <property type="match status" value="1"/>
</dbReference>
<sequence>MARKNTPGDENVAPAAKQKKPKKQRWYHQVLQVYKMTVQNEPNARWAIWGAALGVFVLFIAIGLAFQSVGMTIYLGIIGLMFGLLAAMFVLARKAERIQYGLIEGEPGASRAALGTLRRGWTIPEEPIAIDAKTQSYVFRAVGRVGVVLVTEGQPKATAKLAAGEERKLNRILPGVPVHTLHVGHNEDQVRLPKLTREINRLKGKKLNRGELAEVNKRLNALGQVKLPIPKGIDPMRARPDRRGMR</sequence>
<feature type="region of interest" description="Disordered" evidence="1">
    <location>
        <begin position="1"/>
        <end position="23"/>
    </location>
</feature>
<proteinExistence type="predicted"/>
<evidence type="ECO:0000256" key="1">
    <source>
        <dbReference type="SAM" id="MobiDB-lite"/>
    </source>
</evidence>
<accession>A0ABW5XBI8</accession>
<dbReference type="EMBL" id="JBHUOP010000001">
    <property type="protein sequence ID" value="MFD2839253.1"/>
    <property type="molecule type" value="Genomic_DNA"/>
</dbReference>
<keyword evidence="4" id="KW-1185">Reference proteome</keyword>
<dbReference type="RefSeq" id="WP_377464696.1">
    <property type="nucleotide sequence ID" value="NZ_JBHUOP010000001.1"/>
</dbReference>
<evidence type="ECO:0000313" key="3">
    <source>
        <dbReference type="EMBL" id="MFD2839253.1"/>
    </source>
</evidence>
<keyword evidence="2" id="KW-1133">Transmembrane helix</keyword>
<feature type="transmembrane region" description="Helical" evidence="2">
    <location>
        <begin position="46"/>
        <end position="66"/>
    </location>
</feature>
<comment type="caution">
    <text evidence="3">The sequence shown here is derived from an EMBL/GenBank/DDBJ whole genome shotgun (WGS) entry which is preliminary data.</text>
</comment>
<feature type="transmembrane region" description="Helical" evidence="2">
    <location>
        <begin position="72"/>
        <end position="92"/>
    </location>
</feature>
<keyword evidence="2" id="KW-0812">Transmembrane</keyword>
<evidence type="ECO:0000256" key="2">
    <source>
        <dbReference type="SAM" id="Phobius"/>
    </source>
</evidence>
<dbReference type="Proteomes" id="UP001597391">
    <property type="component" value="Unassembled WGS sequence"/>
</dbReference>